<protein>
    <submittedName>
        <fullName evidence="1">Uncharacterized protein</fullName>
    </submittedName>
</protein>
<reference evidence="1 2" key="1">
    <citation type="journal article" date="2007" name="Nat. Biotechnol.">
        <title>Complete genome sequence of the myxobacterium Sorangium cellulosum.</title>
        <authorList>
            <person name="Schneiker S."/>
            <person name="Perlova O."/>
            <person name="Kaiser O."/>
            <person name="Gerth K."/>
            <person name="Alici A."/>
            <person name="Altmeyer M.O."/>
            <person name="Bartels D."/>
            <person name="Bekel T."/>
            <person name="Beyer S."/>
            <person name="Bode E."/>
            <person name="Bode H.B."/>
            <person name="Bolten C.J."/>
            <person name="Choudhuri J.V."/>
            <person name="Doss S."/>
            <person name="Elnakady Y.A."/>
            <person name="Frank B."/>
            <person name="Gaigalat L."/>
            <person name="Goesmann A."/>
            <person name="Groeger C."/>
            <person name="Gross F."/>
            <person name="Jelsbak L."/>
            <person name="Jelsbak L."/>
            <person name="Kalinowski J."/>
            <person name="Kegler C."/>
            <person name="Knauber T."/>
            <person name="Konietzny S."/>
            <person name="Kopp M."/>
            <person name="Krause L."/>
            <person name="Krug D."/>
            <person name="Linke B."/>
            <person name="Mahmud T."/>
            <person name="Martinez-Arias R."/>
            <person name="McHardy A.C."/>
            <person name="Merai M."/>
            <person name="Meyer F."/>
            <person name="Mormann S."/>
            <person name="Munoz-Dorado J."/>
            <person name="Perez J."/>
            <person name="Pradella S."/>
            <person name="Rachid S."/>
            <person name="Raddatz G."/>
            <person name="Rosenau F."/>
            <person name="Rueckert C."/>
            <person name="Sasse F."/>
            <person name="Scharfe M."/>
            <person name="Schuster S.C."/>
            <person name="Suen G."/>
            <person name="Treuner-Lange A."/>
            <person name="Velicer G.J."/>
            <person name="Vorholter F.-J."/>
            <person name="Weissman K.J."/>
            <person name="Welch R.D."/>
            <person name="Wenzel S.C."/>
            <person name="Whitworth D.E."/>
            <person name="Wilhelm S."/>
            <person name="Wittmann C."/>
            <person name="Bloecker H."/>
            <person name="Puehler A."/>
            <person name="Mueller R."/>
        </authorList>
    </citation>
    <scope>NUCLEOTIDE SEQUENCE [LARGE SCALE GENOMIC DNA]</scope>
    <source>
        <strain evidence="2">So ce56</strain>
    </source>
</reference>
<sequence length="308" mass="32654">MAPVFDPMTGSVLVSDGWGTPFASLSLRRLSLSDGEVTGTARVRSAVYSTALSPSSESLLIASGKRLLELERATLREIRRWDKGVPQYAHHSVRIGELAVCMSSRGPTVGLFNLDDGSCRRKTVGSCQGLYRHDARSALICSGSEGVVAMLDAAKVTLTTIAAPGPFIHAAYADQAAVVLLGLGVPFDVTSQSVTHNRMSGRLAFVRAQPGAKVVAMDAPVPFSWLSLSPDGRQLVLADGQDVYVCTCDGTSVDVAAQHKLPASLEVALVVHDRELLIAIDTQSKQGAVSAWRIGLQRSPSLSWLTSA</sequence>
<dbReference type="SUPFAM" id="SSF50969">
    <property type="entry name" value="YVTN repeat-like/Quinoprotein amine dehydrogenase"/>
    <property type="match status" value="1"/>
</dbReference>
<proteinExistence type="predicted"/>
<dbReference type="Proteomes" id="UP000002139">
    <property type="component" value="Chromosome"/>
</dbReference>
<dbReference type="AlphaFoldDB" id="A9F487"/>
<dbReference type="InterPro" id="IPR011044">
    <property type="entry name" value="Quino_amine_DH_bsu"/>
</dbReference>
<dbReference type="InterPro" id="IPR015943">
    <property type="entry name" value="WD40/YVTN_repeat-like_dom_sf"/>
</dbReference>
<dbReference type="HOGENOM" id="CLU_902846_0_0_7"/>
<name>A9F487_SORC5</name>
<gene>
    <name evidence="1" type="ordered locus">sce7516</name>
</gene>
<keyword evidence="2" id="KW-1185">Reference proteome</keyword>
<evidence type="ECO:0000313" key="2">
    <source>
        <dbReference type="Proteomes" id="UP000002139"/>
    </source>
</evidence>
<dbReference type="EMBL" id="AM746676">
    <property type="protein sequence ID" value="CAN97685.1"/>
    <property type="molecule type" value="Genomic_DNA"/>
</dbReference>
<dbReference type="KEGG" id="scl:sce7516"/>
<dbReference type="STRING" id="448385.sce7516"/>
<organism evidence="1 2">
    <name type="scientific">Sorangium cellulosum (strain So ce56)</name>
    <name type="common">Polyangium cellulosum (strain So ce56)</name>
    <dbReference type="NCBI Taxonomy" id="448385"/>
    <lineage>
        <taxon>Bacteria</taxon>
        <taxon>Pseudomonadati</taxon>
        <taxon>Myxococcota</taxon>
        <taxon>Polyangia</taxon>
        <taxon>Polyangiales</taxon>
        <taxon>Polyangiaceae</taxon>
        <taxon>Sorangium</taxon>
    </lineage>
</organism>
<dbReference type="eggNOG" id="ENOG502ZB09">
    <property type="taxonomic scope" value="Bacteria"/>
</dbReference>
<accession>A9F487</accession>
<evidence type="ECO:0000313" key="1">
    <source>
        <dbReference type="EMBL" id="CAN97685.1"/>
    </source>
</evidence>
<dbReference type="Gene3D" id="2.130.10.10">
    <property type="entry name" value="YVTN repeat-like/Quinoprotein amine dehydrogenase"/>
    <property type="match status" value="1"/>
</dbReference>